<gene>
    <name evidence="1" type="ORF">VSP9026_03973</name>
</gene>
<dbReference type="OrthoDB" id="5855099at2"/>
<accession>A0A1N6M9W2</accession>
<protein>
    <submittedName>
        <fullName evidence="1">Uncharacterized protein</fullName>
    </submittedName>
</protein>
<sequence>MFMLFSLRLQHQYFRQAQWLGTRLIPDTQTRGWMSRFQLQLRSNLNCWSLYGFALSGRSAVLDGLTLLSDGQPLRFWICQPLDNFVLLTALPTNWQGLLHYDNRQIVTDHQNIVTDHQNHEVQPDSVSLVMGHVPFDHAPDGAVAEVLFYPEALTKYAHYTISLQSRTSRWEYRMVQQGQLKLHQPQVVDESGEFKFPAPTRYETATGESGWRMSSGSQRLPLAQVPEQRFKLIDKQVIDAQTGQSIQRTILSALPTPGTDQFHVEQAQEEGDLVSVMYVYL</sequence>
<dbReference type="AlphaFoldDB" id="A0A1N6M9W2"/>
<organism evidence="1 2">
    <name type="scientific">Vibrio spartinae</name>
    <dbReference type="NCBI Taxonomy" id="1918945"/>
    <lineage>
        <taxon>Bacteria</taxon>
        <taxon>Pseudomonadati</taxon>
        <taxon>Pseudomonadota</taxon>
        <taxon>Gammaproteobacteria</taxon>
        <taxon>Vibrionales</taxon>
        <taxon>Vibrionaceae</taxon>
        <taxon>Vibrio</taxon>
    </lineage>
</organism>
<dbReference type="Proteomes" id="UP000184774">
    <property type="component" value="Unassembled WGS sequence"/>
</dbReference>
<dbReference type="EMBL" id="FSSB01000028">
    <property type="protein sequence ID" value="SIO96191.1"/>
    <property type="molecule type" value="Genomic_DNA"/>
</dbReference>
<reference evidence="1 2" key="1">
    <citation type="submission" date="2016-12" db="EMBL/GenBank/DDBJ databases">
        <authorList>
            <person name="Song W.-J."/>
            <person name="Kurnit D.M."/>
        </authorList>
    </citation>
    <scope>NUCLEOTIDE SEQUENCE [LARGE SCALE GENOMIC DNA]</scope>
    <source>
        <strain evidence="1 2">CECT 9026</strain>
    </source>
</reference>
<name>A0A1N6M9W2_9VIBR</name>
<proteinExistence type="predicted"/>
<evidence type="ECO:0000313" key="2">
    <source>
        <dbReference type="Proteomes" id="UP000184774"/>
    </source>
</evidence>
<evidence type="ECO:0000313" key="1">
    <source>
        <dbReference type="EMBL" id="SIO96191.1"/>
    </source>
</evidence>
<dbReference type="RefSeq" id="WP_074374642.1">
    <property type="nucleotide sequence ID" value="NZ_AP024907.1"/>
</dbReference>